<organism evidence="1 2">
    <name type="scientific">Microctonus aethiopoides</name>
    <dbReference type="NCBI Taxonomy" id="144406"/>
    <lineage>
        <taxon>Eukaryota</taxon>
        <taxon>Metazoa</taxon>
        <taxon>Ecdysozoa</taxon>
        <taxon>Arthropoda</taxon>
        <taxon>Hexapoda</taxon>
        <taxon>Insecta</taxon>
        <taxon>Pterygota</taxon>
        <taxon>Neoptera</taxon>
        <taxon>Endopterygota</taxon>
        <taxon>Hymenoptera</taxon>
        <taxon>Apocrita</taxon>
        <taxon>Ichneumonoidea</taxon>
        <taxon>Braconidae</taxon>
        <taxon>Euphorinae</taxon>
        <taxon>Microctonus</taxon>
    </lineage>
</organism>
<evidence type="ECO:0000313" key="2">
    <source>
        <dbReference type="Proteomes" id="UP001168990"/>
    </source>
</evidence>
<reference evidence="1" key="2">
    <citation type="submission" date="2023-03" db="EMBL/GenBank/DDBJ databases">
        <authorList>
            <person name="Inwood S.N."/>
            <person name="Skelly J.G."/>
            <person name="Guhlin J."/>
            <person name="Harrop T.W.R."/>
            <person name="Goldson S.G."/>
            <person name="Dearden P.K."/>
        </authorList>
    </citation>
    <scope>NUCLEOTIDE SEQUENCE</scope>
    <source>
        <strain evidence="1">Irish</strain>
        <tissue evidence="1">Whole body</tissue>
    </source>
</reference>
<protein>
    <submittedName>
        <fullName evidence="1">Uncharacterized protein</fullName>
    </submittedName>
</protein>
<accession>A0AA39KX21</accession>
<gene>
    <name evidence="1" type="ORF">PV328_001032</name>
</gene>
<dbReference type="AlphaFoldDB" id="A0AA39KX21"/>
<proteinExistence type="predicted"/>
<dbReference type="Proteomes" id="UP001168990">
    <property type="component" value="Unassembled WGS sequence"/>
</dbReference>
<comment type="caution">
    <text evidence="1">The sequence shown here is derived from an EMBL/GenBank/DDBJ whole genome shotgun (WGS) entry which is preliminary data.</text>
</comment>
<name>A0AA39KX21_9HYME</name>
<evidence type="ECO:0000313" key="1">
    <source>
        <dbReference type="EMBL" id="KAK0176934.1"/>
    </source>
</evidence>
<reference evidence="1" key="1">
    <citation type="journal article" date="2023" name="bioRxiv">
        <title>Scaffold-level genome assemblies of two parasitoid biocontrol wasps reveal the parthenogenesis mechanism and an associated novel virus.</title>
        <authorList>
            <person name="Inwood S."/>
            <person name="Skelly J."/>
            <person name="Guhlin J."/>
            <person name="Harrop T."/>
            <person name="Goldson S."/>
            <person name="Dearden P."/>
        </authorList>
    </citation>
    <scope>NUCLEOTIDE SEQUENCE</scope>
    <source>
        <strain evidence="1">Irish</strain>
        <tissue evidence="1">Whole body</tissue>
    </source>
</reference>
<keyword evidence="2" id="KW-1185">Reference proteome</keyword>
<dbReference type="EMBL" id="JAQQBS010000001">
    <property type="protein sequence ID" value="KAK0176934.1"/>
    <property type="molecule type" value="Genomic_DNA"/>
</dbReference>
<sequence length="222" mass="25744">MTDIKSFCKVLFTGVNVILQTGFSEIVFVDDFRSSTKRESIKLVDSNHIVKVLEIQEDGQMFIEGFCIRQTSVTAAPYYVQFEVCLQHNVTFSIYSKGKQCGSLFPQKINIDEDEGVHDFLIDDLRNINCAARVVLHFESRDREEVERRRALKAIEEMRRASEEQICIEKCAAVFIEASCNSSHYGTMFHFETEAKKTFFENHVINKSVDIFLFQQLLRRIM</sequence>